<name>A0A916ZCJ5_9HYPH</name>
<accession>A0A916ZCJ5</accession>
<comment type="caution">
    <text evidence="1">The sequence shown here is derived from an EMBL/GenBank/DDBJ whole genome shotgun (WGS) entry which is preliminary data.</text>
</comment>
<keyword evidence="2" id="KW-1185">Reference proteome</keyword>
<evidence type="ECO:0000313" key="1">
    <source>
        <dbReference type="EMBL" id="GGD87183.1"/>
    </source>
</evidence>
<dbReference type="Pfam" id="PF00494">
    <property type="entry name" value="SQS_PSY"/>
    <property type="match status" value="1"/>
</dbReference>
<reference evidence="1" key="1">
    <citation type="journal article" date="2014" name="Int. J. Syst. Evol. Microbiol.">
        <title>Complete genome sequence of Corynebacterium casei LMG S-19264T (=DSM 44701T), isolated from a smear-ripened cheese.</title>
        <authorList>
            <consortium name="US DOE Joint Genome Institute (JGI-PGF)"/>
            <person name="Walter F."/>
            <person name="Albersmeier A."/>
            <person name="Kalinowski J."/>
            <person name="Ruckert C."/>
        </authorList>
    </citation>
    <scope>NUCLEOTIDE SEQUENCE</scope>
    <source>
        <strain evidence="1">CGMCC 1.15367</strain>
    </source>
</reference>
<organism evidence="1 2">
    <name type="scientific">Aureimonas endophytica</name>
    <dbReference type="NCBI Taxonomy" id="2027858"/>
    <lineage>
        <taxon>Bacteria</taxon>
        <taxon>Pseudomonadati</taxon>
        <taxon>Pseudomonadota</taxon>
        <taxon>Alphaproteobacteria</taxon>
        <taxon>Hyphomicrobiales</taxon>
        <taxon>Aurantimonadaceae</taxon>
        <taxon>Aureimonas</taxon>
    </lineage>
</organism>
<dbReference type="AlphaFoldDB" id="A0A916ZCJ5"/>
<protein>
    <submittedName>
        <fullName evidence="1">Phytoene synthase</fullName>
    </submittedName>
</protein>
<dbReference type="Proteomes" id="UP000644699">
    <property type="component" value="Unassembled WGS sequence"/>
</dbReference>
<evidence type="ECO:0000313" key="2">
    <source>
        <dbReference type="Proteomes" id="UP000644699"/>
    </source>
</evidence>
<proteinExistence type="predicted"/>
<reference evidence="1" key="2">
    <citation type="submission" date="2020-09" db="EMBL/GenBank/DDBJ databases">
        <authorList>
            <person name="Sun Q."/>
            <person name="Zhou Y."/>
        </authorList>
    </citation>
    <scope>NUCLEOTIDE SEQUENCE</scope>
    <source>
        <strain evidence="1">CGMCC 1.15367</strain>
    </source>
</reference>
<dbReference type="InterPro" id="IPR002060">
    <property type="entry name" value="Squ/phyt_synthse"/>
</dbReference>
<sequence length="278" mass="30538">MSDPFVECERIVQQDDPDRAVATAFAPADRRPFLNALYAFDLETARVRRIVSQPLPGEIRLQWWRDRLDALEADPLTRGGQGSPVAEALLQTIERCDLPLDAFRNLLEARIFDLYDDPMPSRTDLETYAGETASAVMILAAMVLDREAAPRAADVAGHAGVAVVAVAALRLLASRPLHAQIFFPSDVLEAVGCSRDALQTGDVDATARARTAMIAFARDHLAAARNGFGALPKSLRPAFLMLEPLDRSLRALEGGDASGETRANPLRRLFGYWRSMRR</sequence>
<dbReference type="Gene3D" id="1.10.600.10">
    <property type="entry name" value="Farnesyl Diphosphate Synthase"/>
    <property type="match status" value="1"/>
</dbReference>
<dbReference type="RefSeq" id="WP_188906404.1">
    <property type="nucleotide sequence ID" value="NZ_BMIQ01000001.1"/>
</dbReference>
<dbReference type="EMBL" id="BMIQ01000001">
    <property type="protein sequence ID" value="GGD87183.1"/>
    <property type="molecule type" value="Genomic_DNA"/>
</dbReference>
<dbReference type="InterPro" id="IPR008949">
    <property type="entry name" value="Isoprenoid_synthase_dom_sf"/>
</dbReference>
<dbReference type="SUPFAM" id="SSF48576">
    <property type="entry name" value="Terpenoid synthases"/>
    <property type="match status" value="1"/>
</dbReference>
<gene>
    <name evidence="1" type="ORF">GCM10011390_02350</name>
</gene>